<organism evidence="3 4">
    <name type="scientific">Cephalotrichum gorgonifer</name>
    <dbReference type="NCBI Taxonomy" id="2041049"/>
    <lineage>
        <taxon>Eukaryota</taxon>
        <taxon>Fungi</taxon>
        <taxon>Dikarya</taxon>
        <taxon>Ascomycota</taxon>
        <taxon>Pezizomycotina</taxon>
        <taxon>Sordariomycetes</taxon>
        <taxon>Hypocreomycetidae</taxon>
        <taxon>Microascales</taxon>
        <taxon>Microascaceae</taxon>
        <taxon>Cephalotrichum</taxon>
    </lineage>
</organism>
<evidence type="ECO:0000256" key="2">
    <source>
        <dbReference type="SAM" id="Phobius"/>
    </source>
</evidence>
<dbReference type="EMBL" id="ONZQ02000001">
    <property type="protein sequence ID" value="SPN97587.1"/>
    <property type="molecule type" value="Genomic_DNA"/>
</dbReference>
<accession>A0AAE8SRJ0</accession>
<keyword evidence="2" id="KW-0472">Membrane</keyword>
<evidence type="ECO:0000313" key="3">
    <source>
        <dbReference type="EMBL" id="SPN97587.1"/>
    </source>
</evidence>
<evidence type="ECO:0000256" key="1">
    <source>
        <dbReference type="SAM" id="MobiDB-lite"/>
    </source>
</evidence>
<name>A0AAE8SRJ0_9PEZI</name>
<sequence length="232" mass="25418">MERAHRPPPLTLTPPHSRQSSISKTISVKGGSPGTTTISVFEEDDWNTGRWVTALRVLSDFGHTLVCIVPILIMAFFLGYDGTVINDSTGSSAVVLITLLSLDVLLDFQSIGRYDKMWMGWALAGRMLLALGYTALFVAYVAVGGAFPAGYTYWGLSAEAASPMVYVFLWTLGIWDFVYCAISRVQLIKEARRYRNALFPSYAAKPKSRLNTARGWDVEGAAAVPGQAGLRR</sequence>
<feature type="transmembrane region" description="Helical" evidence="2">
    <location>
        <begin position="128"/>
        <end position="151"/>
    </location>
</feature>
<keyword evidence="2" id="KW-1133">Transmembrane helix</keyword>
<dbReference type="AlphaFoldDB" id="A0AAE8SRJ0"/>
<evidence type="ECO:0000313" key="4">
    <source>
        <dbReference type="Proteomes" id="UP001187682"/>
    </source>
</evidence>
<feature type="transmembrane region" description="Helical" evidence="2">
    <location>
        <begin position="57"/>
        <end position="78"/>
    </location>
</feature>
<reference evidence="3" key="1">
    <citation type="submission" date="2018-03" db="EMBL/GenBank/DDBJ databases">
        <authorList>
            <person name="Guldener U."/>
        </authorList>
    </citation>
    <scope>NUCLEOTIDE SEQUENCE</scope>
</reference>
<keyword evidence="2" id="KW-0812">Transmembrane</keyword>
<feature type="transmembrane region" description="Helical" evidence="2">
    <location>
        <begin position="90"/>
        <end position="108"/>
    </location>
</feature>
<feature type="region of interest" description="Disordered" evidence="1">
    <location>
        <begin position="1"/>
        <end position="32"/>
    </location>
</feature>
<proteinExistence type="predicted"/>
<comment type="caution">
    <text evidence="3">The sequence shown here is derived from an EMBL/GenBank/DDBJ whole genome shotgun (WGS) entry which is preliminary data.</text>
</comment>
<gene>
    <name evidence="3" type="ORF">DNG_01099</name>
</gene>
<feature type="compositionally biased region" description="Polar residues" evidence="1">
    <location>
        <begin position="16"/>
        <end position="26"/>
    </location>
</feature>
<keyword evidence="4" id="KW-1185">Reference proteome</keyword>
<dbReference type="Proteomes" id="UP001187682">
    <property type="component" value="Unassembled WGS sequence"/>
</dbReference>
<protein>
    <submittedName>
        <fullName evidence="3">Uncharacterized protein</fullName>
    </submittedName>
</protein>
<feature type="transmembrane region" description="Helical" evidence="2">
    <location>
        <begin position="163"/>
        <end position="182"/>
    </location>
</feature>